<dbReference type="InterPro" id="IPR028846">
    <property type="entry name" value="Recoverin"/>
</dbReference>
<name>A0A815PI14_ADIRI</name>
<dbReference type="CDD" id="cd00051">
    <property type="entry name" value="EFh"/>
    <property type="match status" value="1"/>
</dbReference>
<dbReference type="PRINTS" id="PR00450">
    <property type="entry name" value="RECOVERIN"/>
</dbReference>
<feature type="domain" description="EF-hand" evidence="4">
    <location>
        <begin position="150"/>
        <end position="185"/>
    </location>
</feature>
<keyword evidence="2" id="KW-0677">Repeat</keyword>
<protein>
    <recommendedName>
        <fullName evidence="4">EF-hand domain-containing protein</fullName>
    </recommendedName>
</protein>
<evidence type="ECO:0000313" key="6">
    <source>
        <dbReference type="Proteomes" id="UP000663852"/>
    </source>
</evidence>
<dbReference type="PROSITE" id="PS50222">
    <property type="entry name" value="EF_HAND_2"/>
    <property type="match status" value="3"/>
</dbReference>
<organism evidence="5 6">
    <name type="scientific">Adineta ricciae</name>
    <name type="common">Rotifer</name>
    <dbReference type="NCBI Taxonomy" id="249248"/>
    <lineage>
        <taxon>Eukaryota</taxon>
        <taxon>Metazoa</taxon>
        <taxon>Spiralia</taxon>
        <taxon>Gnathifera</taxon>
        <taxon>Rotifera</taxon>
        <taxon>Eurotatoria</taxon>
        <taxon>Bdelloidea</taxon>
        <taxon>Adinetida</taxon>
        <taxon>Adinetidae</taxon>
        <taxon>Adineta</taxon>
    </lineage>
</organism>
<evidence type="ECO:0000256" key="3">
    <source>
        <dbReference type="ARBA" id="ARBA00022837"/>
    </source>
</evidence>
<dbReference type="SUPFAM" id="SSF47473">
    <property type="entry name" value="EF-hand"/>
    <property type="match status" value="1"/>
</dbReference>
<gene>
    <name evidence="5" type="ORF">EDS130_LOCUS39409</name>
</gene>
<dbReference type="SMART" id="SM00054">
    <property type="entry name" value="EFh"/>
    <property type="match status" value="3"/>
</dbReference>
<dbReference type="PANTHER" id="PTHR23055:SF69">
    <property type="entry name" value="NEURONAL CALCIUM SENSOR 2"/>
    <property type="match status" value="1"/>
</dbReference>
<dbReference type="PANTHER" id="PTHR23055">
    <property type="entry name" value="CALCIUM BINDING PROTEINS"/>
    <property type="match status" value="1"/>
</dbReference>
<feature type="domain" description="EF-hand" evidence="4">
    <location>
        <begin position="76"/>
        <end position="103"/>
    </location>
</feature>
<keyword evidence="1" id="KW-0479">Metal-binding</keyword>
<evidence type="ECO:0000313" key="5">
    <source>
        <dbReference type="EMBL" id="CAF1449291.1"/>
    </source>
</evidence>
<dbReference type="PROSITE" id="PS00018">
    <property type="entry name" value="EF_HAND_1"/>
    <property type="match status" value="2"/>
</dbReference>
<reference evidence="5" key="1">
    <citation type="submission" date="2021-02" db="EMBL/GenBank/DDBJ databases">
        <authorList>
            <person name="Nowell W R."/>
        </authorList>
    </citation>
    <scope>NUCLEOTIDE SEQUENCE</scope>
</reference>
<accession>A0A815PI14</accession>
<dbReference type="Proteomes" id="UP000663852">
    <property type="component" value="Unassembled WGS sequence"/>
</dbReference>
<feature type="domain" description="EF-hand" evidence="4">
    <location>
        <begin position="104"/>
        <end position="139"/>
    </location>
</feature>
<dbReference type="InterPro" id="IPR018247">
    <property type="entry name" value="EF_Hand_1_Ca_BS"/>
</dbReference>
<proteinExistence type="predicted"/>
<dbReference type="OrthoDB" id="191686at2759"/>
<dbReference type="GO" id="GO:0005509">
    <property type="term" value="F:calcium ion binding"/>
    <property type="evidence" value="ECO:0007669"/>
    <property type="project" value="InterPro"/>
</dbReference>
<dbReference type="Pfam" id="PF13499">
    <property type="entry name" value="EF-hand_7"/>
    <property type="match status" value="1"/>
</dbReference>
<sequence length="197" mass="22978">MGNKGAKNNPIYTELTSNELATLQASTNFTEKDIREWHVGFFHDCPNGTLNKQRFIQIFRQFYVDDHRAEYFCNYVFKMLDKNQDDVIDFEEFLFAISSSSQGELQERLELAFDMYNVTDDGNMDEEELTNLISALYHLVGDINRKNNPNPRKRAKEIIQKFDQDNDQKLSKTEFIAACNEDKHLMDMLAPNQNPDA</sequence>
<evidence type="ECO:0000256" key="1">
    <source>
        <dbReference type="ARBA" id="ARBA00022723"/>
    </source>
</evidence>
<dbReference type="InterPro" id="IPR002048">
    <property type="entry name" value="EF_hand_dom"/>
</dbReference>
<evidence type="ECO:0000256" key="2">
    <source>
        <dbReference type="ARBA" id="ARBA00022737"/>
    </source>
</evidence>
<evidence type="ECO:0000259" key="4">
    <source>
        <dbReference type="PROSITE" id="PS50222"/>
    </source>
</evidence>
<dbReference type="AlphaFoldDB" id="A0A815PI14"/>
<dbReference type="EMBL" id="CAJNOJ010000441">
    <property type="protein sequence ID" value="CAF1449291.1"/>
    <property type="molecule type" value="Genomic_DNA"/>
</dbReference>
<keyword evidence="3" id="KW-0106">Calcium</keyword>
<dbReference type="Gene3D" id="1.10.238.10">
    <property type="entry name" value="EF-hand"/>
    <property type="match status" value="1"/>
</dbReference>
<dbReference type="InterPro" id="IPR011992">
    <property type="entry name" value="EF-hand-dom_pair"/>
</dbReference>
<comment type="caution">
    <text evidence="5">The sequence shown here is derived from an EMBL/GenBank/DDBJ whole genome shotgun (WGS) entry which is preliminary data.</text>
</comment>